<comment type="caution">
    <text evidence="2">The sequence shown here is derived from an EMBL/GenBank/DDBJ whole genome shotgun (WGS) entry which is preliminary data.</text>
</comment>
<dbReference type="InterPro" id="IPR037523">
    <property type="entry name" value="VOC_core"/>
</dbReference>
<evidence type="ECO:0000259" key="1">
    <source>
        <dbReference type="PROSITE" id="PS51819"/>
    </source>
</evidence>
<evidence type="ECO:0000313" key="3">
    <source>
        <dbReference type="Proteomes" id="UP000654108"/>
    </source>
</evidence>
<dbReference type="InterPro" id="IPR004360">
    <property type="entry name" value="Glyas_Fos-R_dOase_dom"/>
</dbReference>
<reference evidence="2" key="1">
    <citation type="submission" date="2020-09" db="EMBL/GenBank/DDBJ databases">
        <title>Genome seq and assembly of Devosia sp.</title>
        <authorList>
            <person name="Chhetri G."/>
        </authorList>
    </citation>
    <scope>NUCLEOTIDE SEQUENCE</scope>
    <source>
        <strain evidence="2">PTR5</strain>
    </source>
</reference>
<dbReference type="Pfam" id="PF00903">
    <property type="entry name" value="Glyoxalase"/>
    <property type="match status" value="1"/>
</dbReference>
<keyword evidence="3" id="KW-1185">Reference proteome</keyword>
<dbReference type="RefSeq" id="WP_191772251.1">
    <property type="nucleotide sequence ID" value="NZ_JACYFU010000001.1"/>
</dbReference>
<accession>A0A927FRJ4</accession>
<organism evidence="2 3">
    <name type="scientific">Devosia oryzisoli</name>
    <dbReference type="NCBI Taxonomy" id="2774138"/>
    <lineage>
        <taxon>Bacteria</taxon>
        <taxon>Pseudomonadati</taxon>
        <taxon>Pseudomonadota</taxon>
        <taxon>Alphaproteobacteria</taxon>
        <taxon>Hyphomicrobiales</taxon>
        <taxon>Devosiaceae</taxon>
        <taxon>Devosia</taxon>
    </lineage>
</organism>
<proteinExistence type="predicted"/>
<sequence length="123" mass="13492">MHLASIRLVTNQIDRLVVFYTVLTGVTPNQPAPVFAEFRFGAVALAISDESVIKQFNAGAVVAGANRCALIEFEVDDVEAVLMRLPERTKVVMQPTTMPWGNRSLLIHDPDGNVINVFSRPQG</sequence>
<dbReference type="Gene3D" id="3.10.180.10">
    <property type="entry name" value="2,3-Dihydroxybiphenyl 1,2-Dioxygenase, domain 1"/>
    <property type="match status" value="1"/>
</dbReference>
<name>A0A927FRJ4_9HYPH</name>
<evidence type="ECO:0000313" key="2">
    <source>
        <dbReference type="EMBL" id="MBD8064137.1"/>
    </source>
</evidence>
<dbReference type="SUPFAM" id="SSF54593">
    <property type="entry name" value="Glyoxalase/Bleomycin resistance protein/Dihydroxybiphenyl dioxygenase"/>
    <property type="match status" value="1"/>
</dbReference>
<dbReference type="PROSITE" id="PS51819">
    <property type="entry name" value="VOC"/>
    <property type="match status" value="1"/>
</dbReference>
<protein>
    <submittedName>
        <fullName evidence="2">VOC family protein</fullName>
    </submittedName>
</protein>
<dbReference type="InterPro" id="IPR029068">
    <property type="entry name" value="Glyas_Bleomycin-R_OHBP_Dase"/>
</dbReference>
<gene>
    <name evidence="2" type="ORF">IC608_01425</name>
</gene>
<dbReference type="AlphaFoldDB" id="A0A927FRJ4"/>
<dbReference type="EMBL" id="JACYFU010000001">
    <property type="protein sequence ID" value="MBD8064137.1"/>
    <property type="molecule type" value="Genomic_DNA"/>
</dbReference>
<feature type="domain" description="VOC" evidence="1">
    <location>
        <begin position="2"/>
        <end position="120"/>
    </location>
</feature>
<dbReference type="Proteomes" id="UP000654108">
    <property type="component" value="Unassembled WGS sequence"/>
</dbReference>